<organism evidence="1 2">
    <name type="scientific">Nocardioides aromaticivorans</name>
    <dbReference type="NCBI Taxonomy" id="200618"/>
    <lineage>
        <taxon>Bacteria</taxon>
        <taxon>Bacillati</taxon>
        <taxon>Actinomycetota</taxon>
        <taxon>Actinomycetes</taxon>
        <taxon>Propionibacteriales</taxon>
        <taxon>Nocardioidaceae</taxon>
        <taxon>Nocardioides</taxon>
    </lineage>
</organism>
<protein>
    <recommendedName>
        <fullName evidence="3">NAD(P)H nitroreductase</fullName>
    </recommendedName>
</protein>
<dbReference type="PANTHER" id="PTHR23026">
    <property type="entry name" value="NADPH NITROREDUCTASE"/>
    <property type="match status" value="1"/>
</dbReference>
<evidence type="ECO:0000313" key="2">
    <source>
        <dbReference type="Proteomes" id="UP000562045"/>
    </source>
</evidence>
<dbReference type="Proteomes" id="UP000562045">
    <property type="component" value="Unassembled WGS sequence"/>
</dbReference>
<dbReference type="EMBL" id="JACBZM010000001">
    <property type="protein sequence ID" value="NYI43025.1"/>
    <property type="molecule type" value="Genomic_DNA"/>
</dbReference>
<reference evidence="1 2" key="1">
    <citation type="submission" date="2020-07" db="EMBL/GenBank/DDBJ databases">
        <title>Sequencing the genomes of 1000 actinobacteria strains.</title>
        <authorList>
            <person name="Klenk H.-P."/>
        </authorList>
    </citation>
    <scope>NUCLEOTIDE SEQUENCE [LARGE SCALE GENOMIC DNA]</scope>
    <source>
        <strain evidence="1 2">DSM 15131</strain>
    </source>
</reference>
<dbReference type="AlphaFoldDB" id="A0A7Y9ZDS4"/>
<gene>
    <name evidence="1" type="ORF">BJ993_000105</name>
</gene>
<dbReference type="SUPFAM" id="SSF55469">
    <property type="entry name" value="FMN-dependent nitroreductase-like"/>
    <property type="match status" value="2"/>
</dbReference>
<evidence type="ECO:0008006" key="3">
    <source>
        <dbReference type="Google" id="ProtNLM"/>
    </source>
</evidence>
<dbReference type="NCBIfam" id="NF047509">
    <property type="entry name" value="Rv3131_FMN_oxido"/>
    <property type="match status" value="1"/>
</dbReference>
<comment type="caution">
    <text evidence="1">The sequence shown here is derived from an EMBL/GenBank/DDBJ whole genome shotgun (WGS) entry which is preliminary data.</text>
</comment>
<sequence>MPMRHQPLVEKAPAEVVERLVDLACLAPSVHNTQPWRWRYDDARLVLEADLTRRLPAEDPRGRNLTLSCGAALHHLAFAARAMGWETNVLMLPADRDPAVLAEVLVSRVRQRAAVRSDLDLLRTRCTDRRRFTAWPVPDDRLQELCRVAEQWGSRAEAVTSDAARIRLELLANRALTFLEIDGRRMLEQERWIDRAGTDGIPLGLLPADPEPLQARSRFRPGLLEDTRMVIHGGDRVIAIGGASDDVGGWLRSGQAMSAVWLEATRSGMSLIPMSQPIEVESVRHEVARSVLRDVPEPHILLRIGWQAIGRSGLPRTPRRPLHEVFVRHA</sequence>
<dbReference type="InterPro" id="IPR050627">
    <property type="entry name" value="Nitroreductase/BluB"/>
</dbReference>
<dbReference type="GO" id="GO:0016491">
    <property type="term" value="F:oxidoreductase activity"/>
    <property type="evidence" value="ECO:0007669"/>
    <property type="project" value="InterPro"/>
</dbReference>
<proteinExistence type="predicted"/>
<evidence type="ECO:0000313" key="1">
    <source>
        <dbReference type="EMBL" id="NYI43025.1"/>
    </source>
</evidence>
<dbReference type="PANTHER" id="PTHR23026:SF123">
    <property type="entry name" value="NAD(P)H NITROREDUCTASE RV3131-RELATED"/>
    <property type="match status" value="1"/>
</dbReference>
<dbReference type="InterPro" id="IPR000415">
    <property type="entry name" value="Nitroreductase-like"/>
</dbReference>
<name>A0A7Y9ZDS4_9ACTN</name>
<dbReference type="RefSeq" id="WP_179647350.1">
    <property type="nucleotide sequence ID" value="NZ_JACBZM010000001.1"/>
</dbReference>
<accession>A0A7Y9ZDS4</accession>
<dbReference type="Gene3D" id="3.40.109.10">
    <property type="entry name" value="NADH Oxidase"/>
    <property type="match status" value="2"/>
</dbReference>